<evidence type="ECO:0000313" key="1">
    <source>
        <dbReference type="EMBL" id="MDT0268251.1"/>
    </source>
</evidence>
<dbReference type="EMBL" id="JAVREO010000010">
    <property type="protein sequence ID" value="MDT0268251.1"/>
    <property type="molecule type" value="Genomic_DNA"/>
</dbReference>
<reference evidence="2" key="1">
    <citation type="submission" date="2023-07" db="EMBL/GenBank/DDBJ databases">
        <title>30 novel species of actinomycetes from the DSMZ collection.</title>
        <authorList>
            <person name="Nouioui I."/>
        </authorList>
    </citation>
    <scope>NUCLEOTIDE SEQUENCE [LARGE SCALE GENOMIC DNA]</scope>
    <source>
        <strain evidence="2">DSM 44915</strain>
    </source>
</reference>
<dbReference type="RefSeq" id="WP_311668336.1">
    <property type="nucleotide sequence ID" value="NZ_JAVREO010000010.1"/>
</dbReference>
<organism evidence="1 2">
    <name type="scientific">Streptomyces chisholmiae</name>
    <dbReference type="NCBI Taxonomy" id="3075540"/>
    <lineage>
        <taxon>Bacteria</taxon>
        <taxon>Bacillati</taxon>
        <taxon>Actinomycetota</taxon>
        <taxon>Actinomycetes</taxon>
        <taxon>Kitasatosporales</taxon>
        <taxon>Streptomycetaceae</taxon>
        <taxon>Streptomyces</taxon>
    </lineage>
</organism>
<sequence length="81" mass="8970">MSDSSCCPCCWQEWPRAYRFRSDGVGFLLCVECESVWWPGDDLGTVDVRSLGDFVAARLGVVGSPWGERGWADVIEPVPDS</sequence>
<evidence type="ECO:0000313" key="2">
    <source>
        <dbReference type="Proteomes" id="UP001183410"/>
    </source>
</evidence>
<proteinExistence type="predicted"/>
<comment type="caution">
    <text evidence="1">The sequence shown here is derived from an EMBL/GenBank/DDBJ whole genome shotgun (WGS) entry which is preliminary data.</text>
</comment>
<accession>A0ABU2JU12</accession>
<name>A0ABU2JU12_9ACTN</name>
<keyword evidence="2" id="KW-1185">Reference proteome</keyword>
<protein>
    <recommendedName>
        <fullName evidence="3">Transcription factor zinc-finger domain-containing protein</fullName>
    </recommendedName>
</protein>
<dbReference type="Proteomes" id="UP001183410">
    <property type="component" value="Unassembled WGS sequence"/>
</dbReference>
<gene>
    <name evidence="1" type="ORF">RM844_18360</name>
</gene>
<evidence type="ECO:0008006" key="3">
    <source>
        <dbReference type="Google" id="ProtNLM"/>
    </source>
</evidence>